<keyword evidence="4 6" id="KW-1133">Transmembrane helix</keyword>
<dbReference type="InterPro" id="IPR033466">
    <property type="entry name" value="Cornichon_conserved"/>
</dbReference>
<accession>T1IWW1</accession>
<feature type="transmembrane region" description="Helical" evidence="6">
    <location>
        <begin position="6"/>
        <end position="31"/>
    </location>
</feature>
<dbReference type="GO" id="GO:0016192">
    <property type="term" value="P:vesicle-mediated transport"/>
    <property type="evidence" value="ECO:0007669"/>
    <property type="project" value="InterPro"/>
</dbReference>
<name>T1IWW1_STRMM</name>
<reference evidence="7" key="2">
    <citation type="submission" date="2015-02" db="UniProtKB">
        <authorList>
            <consortium name="EnsemblMetazoa"/>
        </authorList>
    </citation>
    <scope>IDENTIFICATION</scope>
</reference>
<dbReference type="STRING" id="126957.T1IWW1"/>
<dbReference type="OMA" id="FAVFHVI"/>
<dbReference type="PROSITE" id="PS01340">
    <property type="entry name" value="CORNICHON"/>
    <property type="match status" value="1"/>
</dbReference>
<dbReference type="InterPro" id="IPR003377">
    <property type="entry name" value="Cornichon"/>
</dbReference>
<dbReference type="EMBL" id="JH431631">
    <property type="status" value="NOT_ANNOTATED_CDS"/>
    <property type="molecule type" value="Genomic_DNA"/>
</dbReference>
<dbReference type="PhylomeDB" id="T1IWW1"/>
<evidence type="ECO:0008006" key="9">
    <source>
        <dbReference type="Google" id="ProtNLM"/>
    </source>
</evidence>
<reference evidence="8" key="1">
    <citation type="submission" date="2011-05" db="EMBL/GenBank/DDBJ databases">
        <authorList>
            <person name="Richards S.R."/>
            <person name="Qu J."/>
            <person name="Jiang H."/>
            <person name="Jhangiani S.N."/>
            <person name="Agravi P."/>
            <person name="Goodspeed R."/>
            <person name="Gross S."/>
            <person name="Mandapat C."/>
            <person name="Jackson L."/>
            <person name="Mathew T."/>
            <person name="Pu L."/>
            <person name="Thornton R."/>
            <person name="Saada N."/>
            <person name="Wilczek-Boney K.B."/>
            <person name="Lee S."/>
            <person name="Kovar C."/>
            <person name="Wu Y."/>
            <person name="Scherer S.E."/>
            <person name="Worley K.C."/>
            <person name="Muzny D.M."/>
            <person name="Gibbs R."/>
        </authorList>
    </citation>
    <scope>NUCLEOTIDE SEQUENCE</scope>
    <source>
        <strain evidence="8">Brora</strain>
    </source>
</reference>
<keyword evidence="5 6" id="KW-0472">Membrane</keyword>
<evidence type="ECO:0000313" key="8">
    <source>
        <dbReference type="Proteomes" id="UP000014500"/>
    </source>
</evidence>
<dbReference type="PANTHER" id="PTHR12290">
    <property type="entry name" value="CORNICHON-RELATED"/>
    <property type="match status" value="1"/>
</dbReference>
<comment type="subcellular location">
    <subcellularLocation>
        <location evidence="1">Membrane</location>
        <topology evidence="1">Multi-pass membrane protein</topology>
    </subcellularLocation>
</comment>
<dbReference type="HOGENOM" id="CLU_112942_1_0_1"/>
<evidence type="ECO:0000256" key="4">
    <source>
        <dbReference type="ARBA" id="ARBA00022989"/>
    </source>
</evidence>
<dbReference type="EnsemblMetazoa" id="SMAR005687-RA">
    <property type="protein sequence ID" value="SMAR005687-PA"/>
    <property type="gene ID" value="SMAR005687"/>
</dbReference>
<organism evidence="7 8">
    <name type="scientific">Strigamia maritima</name>
    <name type="common">European centipede</name>
    <name type="synonym">Geophilus maritimus</name>
    <dbReference type="NCBI Taxonomy" id="126957"/>
    <lineage>
        <taxon>Eukaryota</taxon>
        <taxon>Metazoa</taxon>
        <taxon>Ecdysozoa</taxon>
        <taxon>Arthropoda</taxon>
        <taxon>Myriapoda</taxon>
        <taxon>Chilopoda</taxon>
        <taxon>Pleurostigmophora</taxon>
        <taxon>Geophilomorpha</taxon>
        <taxon>Linotaeniidae</taxon>
        <taxon>Strigamia</taxon>
    </lineage>
</organism>
<evidence type="ECO:0000256" key="3">
    <source>
        <dbReference type="ARBA" id="ARBA00022692"/>
    </source>
</evidence>
<evidence type="ECO:0000313" key="7">
    <source>
        <dbReference type="EnsemblMetazoa" id="SMAR005687-PA"/>
    </source>
</evidence>
<evidence type="ECO:0000256" key="5">
    <source>
        <dbReference type="ARBA" id="ARBA00023136"/>
    </source>
</evidence>
<proteinExistence type="inferred from homology"/>
<keyword evidence="8" id="KW-1185">Reference proteome</keyword>
<dbReference type="SMART" id="SM01398">
    <property type="entry name" value="Cornichon"/>
    <property type="match status" value="1"/>
</dbReference>
<keyword evidence="3 6" id="KW-0812">Transmembrane</keyword>
<dbReference type="Pfam" id="PF03311">
    <property type="entry name" value="Cornichon"/>
    <property type="match status" value="1"/>
</dbReference>
<dbReference type="AlphaFoldDB" id="T1IWW1"/>
<dbReference type="Proteomes" id="UP000014500">
    <property type="component" value="Unassembled WGS sequence"/>
</dbReference>
<evidence type="ECO:0000256" key="6">
    <source>
        <dbReference type="SAM" id="Phobius"/>
    </source>
</evidence>
<comment type="similarity">
    <text evidence="2">Belongs to the cornichon family.</text>
</comment>
<protein>
    <recommendedName>
        <fullName evidence="9">Cornichon</fullName>
    </recommendedName>
</protein>
<sequence>MAFTFAAFSYIAALILDAFLIFFAIFHIIAFDELKTDYKNPIDQCNSLNPVTRLTRIFHPHIFQSPIHHRGRMVYINSKRSTDCVSHTEAYLMYKNRPVMSSPGLYDPTTIMNADQLSKAQTEGWFKLAFYLLGFFYYLY</sequence>
<dbReference type="GO" id="GO:0016020">
    <property type="term" value="C:membrane"/>
    <property type="evidence" value="ECO:0007669"/>
    <property type="project" value="UniProtKB-SubCell"/>
</dbReference>
<dbReference type="eggNOG" id="KOG2729">
    <property type="taxonomic scope" value="Eukaryota"/>
</dbReference>
<evidence type="ECO:0000256" key="1">
    <source>
        <dbReference type="ARBA" id="ARBA00004141"/>
    </source>
</evidence>
<evidence type="ECO:0000256" key="2">
    <source>
        <dbReference type="ARBA" id="ARBA00010095"/>
    </source>
</evidence>